<dbReference type="PANTHER" id="PTHR30294">
    <property type="entry name" value="MEMBRANE COMPONENT OF ABC TRANSPORTER YHHJ-RELATED"/>
    <property type="match status" value="1"/>
</dbReference>
<dbReference type="InterPro" id="IPR051449">
    <property type="entry name" value="ABC-2_transporter_component"/>
</dbReference>
<dbReference type="RefSeq" id="WP_379598867.1">
    <property type="nucleotide sequence ID" value="NZ_JBHUDE010000156.1"/>
</dbReference>
<evidence type="ECO:0000259" key="9">
    <source>
        <dbReference type="PROSITE" id="PS51012"/>
    </source>
</evidence>
<keyword evidence="5 8" id="KW-0812">Transmembrane</keyword>
<dbReference type="PANTHER" id="PTHR30294:SF38">
    <property type="entry name" value="TRANSPORT PERMEASE PROTEIN"/>
    <property type="match status" value="1"/>
</dbReference>
<dbReference type="InterPro" id="IPR047817">
    <property type="entry name" value="ABC2_TM_bact-type"/>
</dbReference>
<dbReference type="Pfam" id="PF12698">
    <property type="entry name" value="ABC2_membrane_3"/>
    <property type="match status" value="1"/>
</dbReference>
<evidence type="ECO:0000256" key="7">
    <source>
        <dbReference type="ARBA" id="ARBA00023136"/>
    </source>
</evidence>
<feature type="transmembrane region" description="Helical" evidence="8">
    <location>
        <begin position="146"/>
        <end position="169"/>
    </location>
</feature>
<evidence type="ECO:0000256" key="3">
    <source>
        <dbReference type="ARBA" id="ARBA00022448"/>
    </source>
</evidence>
<comment type="subcellular location">
    <subcellularLocation>
        <location evidence="1">Cell membrane</location>
        <topology evidence="1">Multi-pass membrane protein</topology>
    </subcellularLocation>
</comment>
<gene>
    <name evidence="10" type="ORF">ACFSBH_17505</name>
</gene>
<reference evidence="11" key="1">
    <citation type="journal article" date="2019" name="Int. J. Syst. Evol. Microbiol.">
        <title>The Global Catalogue of Microorganisms (GCM) 10K type strain sequencing project: providing services to taxonomists for standard genome sequencing and annotation.</title>
        <authorList>
            <consortium name="The Broad Institute Genomics Platform"/>
            <consortium name="The Broad Institute Genome Sequencing Center for Infectious Disease"/>
            <person name="Wu L."/>
            <person name="Ma J."/>
        </authorList>
    </citation>
    <scope>NUCLEOTIDE SEQUENCE [LARGE SCALE GENOMIC DNA]</scope>
    <source>
        <strain evidence="11">CGMCC 1.12376</strain>
    </source>
</reference>
<keyword evidence="3" id="KW-0813">Transport</keyword>
<keyword evidence="11" id="KW-1185">Reference proteome</keyword>
<keyword evidence="7 8" id="KW-0472">Membrane</keyword>
<evidence type="ECO:0000313" key="10">
    <source>
        <dbReference type="EMBL" id="MFD1609418.1"/>
    </source>
</evidence>
<evidence type="ECO:0000256" key="5">
    <source>
        <dbReference type="ARBA" id="ARBA00022692"/>
    </source>
</evidence>
<evidence type="ECO:0000256" key="2">
    <source>
        <dbReference type="ARBA" id="ARBA00007783"/>
    </source>
</evidence>
<feature type="transmembrane region" description="Helical" evidence="8">
    <location>
        <begin position="226"/>
        <end position="247"/>
    </location>
</feature>
<comment type="similarity">
    <text evidence="2">Belongs to the ABC-2 integral membrane protein family.</text>
</comment>
<feature type="domain" description="ABC transmembrane type-2" evidence="9">
    <location>
        <begin position="112"/>
        <end position="337"/>
    </location>
</feature>
<keyword evidence="6 8" id="KW-1133">Transmembrane helix</keyword>
<dbReference type="PROSITE" id="PS51012">
    <property type="entry name" value="ABC_TM2"/>
    <property type="match status" value="1"/>
</dbReference>
<evidence type="ECO:0000256" key="8">
    <source>
        <dbReference type="SAM" id="Phobius"/>
    </source>
</evidence>
<accession>A0ABW4HUZ3</accession>
<evidence type="ECO:0000313" key="11">
    <source>
        <dbReference type="Proteomes" id="UP001597221"/>
    </source>
</evidence>
<comment type="caution">
    <text evidence="10">The sequence shown here is derived from an EMBL/GenBank/DDBJ whole genome shotgun (WGS) entry which is preliminary data.</text>
</comment>
<dbReference type="InterPro" id="IPR013525">
    <property type="entry name" value="ABC2_TM"/>
</dbReference>
<proteinExistence type="inferred from homology"/>
<feature type="transmembrane region" description="Helical" evidence="8">
    <location>
        <begin position="312"/>
        <end position="332"/>
    </location>
</feature>
<evidence type="ECO:0000256" key="1">
    <source>
        <dbReference type="ARBA" id="ARBA00004651"/>
    </source>
</evidence>
<organism evidence="10 11">
    <name type="scientific">Oceanobacillus luteolus</name>
    <dbReference type="NCBI Taxonomy" id="1274358"/>
    <lineage>
        <taxon>Bacteria</taxon>
        <taxon>Bacillati</taxon>
        <taxon>Bacillota</taxon>
        <taxon>Bacilli</taxon>
        <taxon>Bacillales</taxon>
        <taxon>Bacillaceae</taxon>
        <taxon>Oceanobacillus</taxon>
    </lineage>
</organism>
<name>A0ABW4HUZ3_9BACI</name>
<dbReference type="Proteomes" id="UP001597221">
    <property type="component" value="Unassembled WGS sequence"/>
</dbReference>
<sequence length="340" mass="38458">MRVKAVVTRILQQIFRDKRTIGLLIFAPILVLTMLHLIFNGDDYTPKIGMVDVPDMISDNLDTGAEVTYYTEEGSAEKDLEKQLIDGYITFTGNKPSAYLEGSDPMVNGEVIRWIHSTFAPLQKNSQEDLSVHFLHGANDMGQFDYFGPVLLGFFVFFFVFIIAGVSFIRERTTGTLERLLSTPIRKWELVTGYTIGFGTITLLQSTLIAAYAIFVLDMMMEGSFFHLLMIILALALTALTLGILISSFANNELQMIQFIPLVVIPQLFFSGLFHLETISDWLSWIGPLTPLYYAAEALRDVMVRGYGLSEIYNELVVMIGFSCLFIFLNILSLRKYRKI</sequence>
<feature type="transmembrane region" description="Helical" evidence="8">
    <location>
        <begin position="259"/>
        <end position="276"/>
    </location>
</feature>
<feature type="transmembrane region" description="Helical" evidence="8">
    <location>
        <begin position="21"/>
        <end position="39"/>
    </location>
</feature>
<feature type="transmembrane region" description="Helical" evidence="8">
    <location>
        <begin position="190"/>
        <end position="214"/>
    </location>
</feature>
<dbReference type="EMBL" id="JBHUDE010000156">
    <property type="protein sequence ID" value="MFD1609418.1"/>
    <property type="molecule type" value="Genomic_DNA"/>
</dbReference>
<keyword evidence="4" id="KW-1003">Cell membrane</keyword>
<evidence type="ECO:0000256" key="6">
    <source>
        <dbReference type="ARBA" id="ARBA00022989"/>
    </source>
</evidence>
<evidence type="ECO:0000256" key="4">
    <source>
        <dbReference type="ARBA" id="ARBA00022475"/>
    </source>
</evidence>
<protein>
    <submittedName>
        <fullName evidence="10">ABC transporter permease</fullName>
    </submittedName>
</protein>